<keyword evidence="2" id="KW-1185">Reference proteome</keyword>
<sequence>MTESTAQAPQFISYDDVYSAFTPSDAVATLRQTLQDGFNPANDQSRSAIPVENGEFLIMPSTTSSAFGIKLLSVAPPGYQDNLPRIQGSYVLFDGTSLSPKALIDGIAITNLRTPAVSISCTYDFFADEDATSPLRVAIFGTGPQGRAHAATVESTFPQRDCSITFSSRTEPDALDDSYRWAQAGSAEAREATRCADLILCTTTAAEPIVQRNDVADNAVIVAVGSHSPDARELSTDLVAASHVIVEDMEATLREGGDIIQPLNEGAIKKDDLLTFADVVSGKVTIKRDRPIVFKFTGMPWEDLALAEAIADKLASQH</sequence>
<dbReference type="InterPro" id="IPR003462">
    <property type="entry name" value="ODC_Mu_crystall"/>
</dbReference>
<accession>A0ABT7FQZ2</accession>
<dbReference type="PIRSF" id="PIRSF001439">
    <property type="entry name" value="CryM"/>
    <property type="match status" value="1"/>
</dbReference>
<dbReference type="InterPro" id="IPR036291">
    <property type="entry name" value="NAD(P)-bd_dom_sf"/>
</dbReference>
<dbReference type="InterPro" id="IPR023401">
    <property type="entry name" value="ODC_N"/>
</dbReference>
<reference evidence="1 2" key="1">
    <citation type="submission" date="2023-05" db="EMBL/GenBank/DDBJ databases">
        <title>Metabolic capabilities are highly conserved among human nasal-associated Corynebacterium species in pangenomic analyses.</title>
        <authorList>
            <person name="Tran T.H."/>
            <person name="Roberts A.Q."/>
            <person name="Escapa I.F."/>
            <person name="Gao W."/>
            <person name="Conlan S."/>
            <person name="Kong H."/>
            <person name="Segre J.A."/>
            <person name="Kelly M.S."/>
            <person name="Lemon K.P."/>
        </authorList>
    </citation>
    <scope>NUCLEOTIDE SEQUENCE [LARGE SCALE GENOMIC DNA]</scope>
    <source>
        <strain evidence="1 2">KPL3802</strain>
    </source>
</reference>
<dbReference type="PANTHER" id="PTHR13812:SF19">
    <property type="entry name" value="KETIMINE REDUCTASE MU-CRYSTALLIN"/>
    <property type="match status" value="1"/>
</dbReference>
<evidence type="ECO:0000313" key="1">
    <source>
        <dbReference type="EMBL" id="MDK4247827.1"/>
    </source>
</evidence>
<dbReference type="Gene3D" id="3.30.1780.10">
    <property type="entry name" value="ornithine cyclodeaminase, domain 1"/>
    <property type="match status" value="1"/>
</dbReference>
<dbReference type="PANTHER" id="PTHR13812">
    <property type="entry name" value="KETIMINE REDUCTASE MU-CRYSTALLIN"/>
    <property type="match status" value="1"/>
</dbReference>
<name>A0ABT7FQZ2_9CORY</name>
<dbReference type="RefSeq" id="WP_284612733.1">
    <property type="nucleotide sequence ID" value="NZ_CP100374.1"/>
</dbReference>
<organism evidence="1 2">
    <name type="scientific">Corynebacterium accolens</name>
    <dbReference type="NCBI Taxonomy" id="38284"/>
    <lineage>
        <taxon>Bacteria</taxon>
        <taxon>Bacillati</taxon>
        <taxon>Actinomycetota</taxon>
        <taxon>Actinomycetes</taxon>
        <taxon>Mycobacteriales</taxon>
        <taxon>Corynebacteriaceae</taxon>
        <taxon>Corynebacterium</taxon>
    </lineage>
</organism>
<dbReference type="EMBL" id="JASNUO010000006">
    <property type="protein sequence ID" value="MDK4247827.1"/>
    <property type="molecule type" value="Genomic_DNA"/>
</dbReference>
<proteinExistence type="predicted"/>
<dbReference type="SUPFAM" id="SSF51735">
    <property type="entry name" value="NAD(P)-binding Rossmann-fold domains"/>
    <property type="match status" value="1"/>
</dbReference>
<dbReference type="Pfam" id="PF02423">
    <property type="entry name" value="OCD_Mu_crystall"/>
    <property type="match status" value="1"/>
</dbReference>
<protein>
    <submittedName>
        <fullName evidence="1">Ornithine cyclodeaminase family protein</fullName>
    </submittedName>
</protein>
<dbReference type="Gene3D" id="3.40.50.720">
    <property type="entry name" value="NAD(P)-binding Rossmann-like Domain"/>
    <property type="match status" value="1"/>
</dbReference>
<comment type="caution">
    <text evidence="1">The sequence shown here is derived from an EMBL/GenBank/DDBJ whole genome shotgun (WGS) entry which is preliminary data.</text>
</comment>
<dbReference type="Proteomes" id="UP001239414">
    <property type="component" value="Unassembled WGS sequence"/>
</dbReference>
<gene>
    <name evidence="1" type="ORF">QPX34_07275</name>
</gene>
<evidence type="ECO:0000313" key="2">
    <source>
        <dbReference type="Proteomes" id="UP001239414"/>
    </source>
</evidence>